<name>A0ABP7UCA9_9SPHN</name>
<reference evidence="3" key="1">
    <citation type="journal article" date="2019" name="Int. J. Syst. Evol. Microbiol.">
        <title>The Global Catalogue of Microorganisms (GCM) 10K type strain sequencing project: providing services to taxonomists for standard genome sequencing and annotation.</title>
        <authorList>
            <consortium name="The Broad Institute Genomics Platform"/>
            <consortium name="The Broad Institute Genome Sequencing Center for Infectious Disease"/>
            <person name="Wu L."/>
            <person name="Ma J."/>
        </authorList>
    </citation>
    <scope>NUCLEOTIDE SEQUENCE [LARGE SCALE GENOMIC DNA]</scope>
    <source>
        <strain evidence="3">JCM 17564</strain>
    </source>
</reference>
<accession>A0ABP7UCA9</accession>
<dbReference type="PANTHER" id="PTHR10334">
    <property type="entry name" value="CYSTEINE-RICH SECRETORY PROTEIN-RELATED"/>
    <property type="match status" value="1"/>
</dbReference>
<dbReference type="Gene3D" id="3.40.33.10">
    <property type="entry name" value="CAP"/>
    <property type="match status" value="1"/>
</dbReference>
<gene>
    <name evidence="2" type="ORF">GCM10022281_21580</name>
</gene>
<protein>
    <recommendedName>
        <fullName evidence="1">SCP domain-containing protein</fullName>
    </recommendedName>
</protein>
<dbReference type="InterPro" id="IPR014044">
    <property type="entry name" value="CAP_dom"/>
</dbReference>
<dbReference type="RefSeq" id="WP_344697088.1">
    <property type="nucleotide sequence ID" value="NZ_BAABBR010000001.1"/>
</dbReference>
<dbReference type="Pfam" id="PF00188">
    <property type="entry name" value="CAP"/>
    <property type="match status" value="1"/>
</dbReference>
<dbReference type="Proteomes" id="UP001424459">
    <property type="component" value="Unassembled WGS sequence"/>
</dbReference>
<dbReference type="InterPro" id="IPR001283">
    <property type="entry name" value="CRISP-related"/>
</dbReference>
<dbReference type="InterPro" id="IPR002413">
    <property type="entry name" value="V5_allergen-like"/>
</dbReference>
<feature type="domain" description="SCP" evidence="1">
    <location>
        <begin position="25"/>
        <end position="164"/>
    </location>
</feature>
<dbReference type="SUPFAM" id="SSF55797">
    <property type="entry name" value="PR-1-like"/>
    <property type="match status" value="1"/>
</dbReference>
<dbReference type="EMBL" id="BAABBR010000001">
    <property type="protein sequence ID" value="GAA4040303.1"/>
    <property type="molecule type" value="Genomic_DNA"/>
</dbReference>
<proteinExistence type="predicted"/>
<evidence type="ECO:0000313" key="2">
    <source>
        <dbReference type="EMBL" id="GAA4040303.1"/>
    </source>
</evidence>
<dbReference type="PRINTS" id="PR00837">
    <property type="entry name" value="V5TPXLIKE"/>
</dbReference>
<keyword evidence="3" id="KW-1185">Reference proteome</keyword>
<evidence type="ECO:0000259" key="1">
    <source>
        <dbReference type="SMART" id="SM00198"/>
    </source>
</evidence>
<evidence type="ECO:0000313" key="3">
    <source>
        <dbReference type="Proteomes" id="UP001424459"/>
    </source>
</evidence>
<dbReference type="PRINTS" id="PR00838">
    <property type="entry name" value="V5ALLERGEN"/>
</dbReference>
<dbReference type="SMART" id="SM00198">
    <property type="entry name" value="SCP"/>
    <property type="match status" value="1"/>
</dbReference>
<comment type="caution">
    <text evidence="2">The sequence shown here is derived from an EMBL/GenBank/DDBJ whole genome shotgun (WGS) entry which is preliminary data.</text>
</comment>
<organism evidence="2 3">
    <name type="scientific">Sphingomonas rosea</name>
    <dbReference type="NCBI Taxonomy" id="335605"/>
    <lineage>
        <taxon>Bacteria</taxon>
        <taxon>Pseudomonadati</taxon>
        <taxon>Pseudomonadota</taxon>
        <taxon>Alphaproteobacteria</taxon>
        <taxon>Sphingomonadales</taxon>
        <taxon>Sphingomonadaceae</taxon>
        <taxon>Sphingomonas</taxon>
    </lineage>
</organism>
<sequence>MFLGLALAAATSAVTPTLPPRQVDRFAERVLAVHNAARAEVGAPPLAWDDSLARSAATYGPRLAALGRLVHSPREERPGQRENLAMDLTWRGTPESMTGMWVEEKKLFVPGLFPAVTRTANWEDVAHYTQMIWKGTTHVGCATYDGGGWTYLICRYSPPGNKDGKPVP</sequence>
<dbReference type="InterPro" id="IPR035940">
    <property type="entry name" value="CAP_sf"/>
</dbReference>